<sequence>MSLVRTMLPRRARRSCGTITALQLMTLFLMAGFVITATALGSPIWLAGAVATALLRLVLQGPLLRLPWQEFPQGESA</sequence>
<proteinExistence type="predicted"/>
<keyword evidence="1" id="KW-0812">Transmembrane</keyword>
<organism evidence="2 3">
    <name type="scientific">Amycolatopsis cihanbeyliensis</name>
    <dbReference type="NCBI Taxonomy" id="1128664"/>
    <lineage>
        <taxon>Bacteria</taxon>
        <taxon>Bacillati</taxon>
        <taxon>Actinomycetota</taxon>
        <taxon>Actinomycetes</taxon>
        <taxon>Pseudonocardiales</taxon>
        <taxon>Pseudonocardiaceae</taxon>
        <taxon>Amycolatopsis</taxon>
    </lineage>
</organism>
<gene>
    <name evidence="2" type="ORF">FB471_3713</name>
</gene>
<comment type="caution">
    <text evidence="2">The sequence shown here is derived from an EMBL/GenBank/DDBJ whole genome shotgun (WGS) entry which is preliminary data.</text>
</comment>
<feature type="transmembrane region" description="Helical" evidence="1">
    <location>
        <begin position="21"/>
        <end position="38"/>
    </location>
</feature>
<dbReference type="Proteomes" id="UP000320876">
    <property type="component" value="Unassembled WGS sequence"/>
</dbReference>
<evidence type="ECO:0000256" key="1">
    <source>
        <dbReference type="SAM" id="Phobius"/>
    </source>
</evidence>
<dbReference type="AlphaFoldDB" id="A0A542DLI2"/>
<evidence type="ECO:0000313" key="2">
    <source>
        <dbReference type="EMBL" id="TQJ03938.1"/>
    </source>
</evidence>
<reference evidence="2 3" key="1">
    <citation type="submission" date="2019-06" db="EMBL/GenBank/DDBJ databases">
        <title>Sequencing the genomes of 1000 actinobacteria strains.</title>
        <authorList>
            <person name="Klenk H.-P."/>
        </authorList>
    </citation>
    <scope>NUCLEOTIDE SEQUENCE [LARGE SCALE GENOMIC DNA]</scope>
    <source>
        <strain evidence="2 3">DSM 45679</strain>
    </source>
</reference>
<evidence type="ECO:0000313" key="3">
    <source>
        <dbReference type="Proteomes" id="UP000320876"/>
    </source>
</evidence>
<accession>A0A542DLI2</accession>
<keyword evidence="3" id="KW-1185">Reference proteome</keyword>
<protein>
    <submittedName>
        <fullName evidence="2">Uncharacterized protein</fullName>
    </submittedName>
</protein>
<keyword evidence="1" id="KW-1133">Transmembrane helix</keyword>
<dbReference type="RefSeq" id="WP_141999693.1">
    <property type="nucleotide sequence ID" value="NZ_VFML01000001.1"/>
</dbReference>
<dbReference type="EMBL" id="VFML01000001">
    <property type="protein sequence ID" value="TQJ03938.1"/>
    <property type="molecule type" value="Genomic_DNA"/>
</dbReference>
<keyword evidence="1" id="KW-0472">Membrane</keyword>
<name>A0A542DLI2_AMYCI</name>